<dbReference type="PANTHER" id="PTHR12429">
    <property type="entry name" value="NEURALIZED"/>
    <property type="match status" value="1"/>
</dbReference>
<keyword evidence="1" id="KW-0479">Metal-binding</keyword>
<evidence type="ECO:0000313" key="6">
    <source>
        <dbReference type="EMBL" id="ELU18931.1"/>
    </source>
</evidence>
<dbReference type="PROSITE" id="PS51065">
    <property type="entry name" value="NHR"/>
    <property type="match status" value="1"/>
</dbReference>
<reference evidence="6" key="1">
    <citation type="journal article" date="2013" name="Nature">
        <title>Insights into bilaterian evolution from three spiralian genomes.</title>
        <authorList>
            <person name="Simakov O."/>
            <person name="Marletaz F."/>
            <person name="Cho S.J."/>
            <person name="Edsinger-Gonzales E."/>
            <person name="Havlak P."/>
            <person name="Hellsten U."/>
            <person name="Kuo D.H."/>
            <person name="Larsson T."/>
            <person name="Lv J."/>
            <person name="Arendt D."/>
            <person name="Savage R."/>
            <person name="Osoegawa K."/>
            <person name="de Jong P."/>
            <person name="Grimwood J."/>
            <person name="Chapman J.A."/>
            <person name="Shapiro H."/>
            <person name="Aerts A."/>
            <person name="Otillar R.P."/>
            <person name="Terry A.Y."/>
            <person name="Boore J.L."/>
            <person name="Grigoriev I.V."/>
            <person name="Lindberg D.R."/>
            <person name="Seaver E.C."/>
            <person name="Weisblat D.A."/>
            <person name="Putnam N.H."/>
            <person name="Rokhsar D.S."/>
        </authorList>
    </citation>
    <scope>NUCLEOTIDE SEQUENCE</scope>
    <source>
        <strain evidence="6">I ESC-2004</strain>
    </source>
</reference>
<gene>
    <name evidence="6" type="ORF">CAPTEDRAFT_56637</name>
</gene>
<accession>N1PB88</accession>
<dbReference type="EMBL" id="KB291798">
    <property type="protein sequence ID" value="ELU18931.1"/>
    <property type="molecule type" value="Genomic_DNA"/>
</dbReference>
<dbReference type="GO" id="GO:0061630">
    <property type="term" value="F:ubiquitin protein ligase activity"/>
    <property type="evidence" value="ECO:0007669"/>
    <property type="project" value="TreeGrafter"/>
</dbReference>
<keyword evidence="3" id="KW-0863">Zinc-finger</keyword>
<sequence>LQFHKLHGSAVVISENGSVATRSGDFCNGIAFSAQPLKVGQKVCLELSQAQEWSGALRLGVTFHDPSKISVKDLPRYACPDLTNKEGFWARGILESYAESGNRLTFYVNGSGQLHFFINNEHK</sequence>
<dbReference type="InterPro" id="IPR037962">
    <property type="entry name" value="Neuralized"/>
</dbReference>
<evidence type="ECO:0000259" key="5">
    <source>
        <dbReference type="PROSITE" id="PS51065"/>
    </source>
</evidence>
<dbReference type="AlphaFoldDB" id="N1PB88"/>
<name>N1PB88_CAPTE</name>
<feature type="non-terminal residue" evidence="6">
    <location>
        <position position="123"/>
    </location>
</feature>
<evidence type="ECO:0000256" key="2">
    <source>
        <dbReference type="ARBA" id="ARBA00022737"/>
    </source>
</evidence>
<dbReference type="Gene3D" id="2.60.120.920">
    <property type="match status" value="1"/>
</dbReference>
<dbReference type="GO" id="GO:0008270">
    <property type="term" value="F:zinc ion binding"/>
    <property type="evidence" value="ECO:0007669"/>
    <property type="project" value="UniProtKB-KW"/>
</dbReference>
<dbReference type="OMA" id="ECEISAK"/>
<dbReference type="PANTHER" id="PTHR12429:SF6">
    <property type="entry name" value="PROTEIN NEURALIZED"/>
    <property type="match status" value="1"/>
</dbReference>
<dbReference type="SMART" id="SM00588">
    <property type="entry name" value="NEUZ"/>
    <property type="match status" value="1"/>
</dbReference>
<dbReference type="Pfam" id="PF07177">
    <property type="entry name" value="Neuralized"/>
    <property type="match status" value="1"/>
</dbReference>
<feature type="non-terminal residue" evidence="6">
    <location>
        <position position="1"/>
    </location>
</feature>
<dbReference type="InterPro" id="IPR006573">
    <property type="entry name" value="NHR_dom"/>
</dbReference>
<organism evidence="6">
    <name type="scientific">Capitella teleta</name>
    <name type="common">Polychaete worm</name>
    <dbReference type="NCBI Taxonomy" id="283909"/>
    <lineage>
        <taxon>Eukaryota</taxon>
        <taxon>Metazoa</taxon>
        <taxon>Spiralia</taxon>
        <taxon>Lophotrochozoa</taxon>
        <taxon>Annelida</taxon>
        <taxon>Polychaeta</taxon>
        <taxon>Sedentaria</taxon>
        <taxon>Scolecida</taxon>
        <taxon>Capitellidae</taxon>
        <taxon>Capitella</taxon>
    </lineage>
</organism>
<keyword evidence="2" id="KW-0677">Repeat</keyword>
<evidence type="ECO:0000256" key="4">
    <source>
        <dbReference type="ARBA" id="ARBA00022833"/>
    </source>
</evidence>
<dbReference type="HOGENOM" id="CLU_2020961_0_0_1"/>
<dbReference type="InterPro" id="IPR043136">
    <property type="entry name" value="B30.2/SPRY_sf"/>
</dbReference>
<keyword evidence="4" id="KW-0862">Zinc</keyword>
<evidence type="ECO:0000256" key="3">
    <source>
        <dbReference type="ARBA" id="ARBA00022771"/>
    </source>
</evidence>
<protein>
    <recommendedName>
        <fullName evidence="5">NHR domain-containing protein</fullName>
    </recommendedName>
</protein>
<dbReference type="OrthoDB" id="6078042at2759"/>
<dbReference type="STRING" id="283909.N1PB88"/>
<feature type="domain" description="NHR" evidence="5">
    <location>
        <begin position="1"/>
        <end position="123"/>
    </location>
</feature>
<evidence type="ECO:0000256" key="1">
    <source>
        <dbReference type="ARBA" id="ARBA00022723"/>
    </source>
</evidence>
<proteinExistence type="predicted"/>
<dbReference type="FunFam" id="2.60.120.920:FF:000005">
    <property type="entry name" value="Putative E3 ubiquitin-protein ligase NEURL1B"/>
    <property type="match status" value="1"/>
</dbReference>